<comment type="caution">
    <text evidence="6">The sequence shown here is derived from an EMBL/GenBank/DDBJ whole genome shotgun (WGS) entry which is preliminary data.</text>
</comment>
<dbReference type="PANTHER" id="PTHR32208">
    <property type="entry name" value="SECRETED PROTEIN-RELATED"/>
    <property type="match status" value="1"/>
</dbReference>
<keyword evidence="7" id="KW-1185">Reference proteome</keyword>
<evidence type="ECO:0000313" key="6">
    <source>
        <dbReference type="EMBL" id="KAF5361893.1"/>
    </source>
</evidence>
<dbReference type="SUPFAM" id="SSF81296">
    <property type="entry name" value="E set domains"/>
    <property type="match status" value="1"/>
</dbReference>
<dbReference type="InterPro" id="IPR011043">
    <property type="entry name" value="Gal_Oxase/kelch_b-propeller"/>
</dbReference>
<dbReference type="InterPro" id="IPR037293">
    <property type="entry name" value="Gal_Oxidase_central_sf"/>
</dbReference>
<feature type="domain" description="Galactose oxidase-like Early set" evidence="5">
    <location>
        <begin position="327"/>
        <end position="435"/>
    </location>
</feature>
<name>A0A8H5GBJ8_9AGAR</name>
<dbReference type="SUPFAM" id="SSF50965">
    <property type="entry name" value="Galactose oxidase, central domain"/>
    <property type="match status" value="1"/>
</dbReference>
<keyword evidence="2" id="KW-0175">Coiled coil</keyword>
<protein>
    <submittedName>
        <fullName evidence="6">Uncharacterized protein</fullName>
    </submittedName>
</protein>
<dbReference type="Pfam" id="PF07250">
    <property type="entry name" value="Glyoxal_oxid_N"/>
    <property type="match status" value="1"/>
</dbReference>
<sequence>MNGGNVLGNGTWLNVGGNQAVTYGGAQAASQSGGLPYNDPDGRRSMLNPCDDGKCEWGLSHAHTDERWYPTLETLEDGTMIIVGGCHWGGYVNDPSQNNPTYEFFPPRANWATIILDYKVGAEIALDPMPDAVRTYPASAGTVVLPMTPANNWTATILFCGGSNVTTPQWSDPNFIAIKEKASTSCVKITPDVSPSYQHDDPLPDGRTMANFVLLPDGTVFCTNGAKFGTAGYGNNSWAVGQSYADDPQLMPLVFNASASQGERWSSQGFSQSEIPRLYHSSALLLPDGSVLIAGSNPNSDYATDGVKYPTQYKVERFYPSYYNARRPEPQGLPTQLSYGGSSFMITLTMDDLRGDISNIAKTKVVVIRPGFSTHSMNMGQRYVELESTYGATPDKNGFLRVSQMPPNPAIMAPGPALLFVVVNGVPSVGIQIMVGSGKLGRQQVLALEPLPEPAMPKWTQDFKTSSAGRSIQDIVDTLTMGLSAALAISMAMVEGWLVMSVGNGELFHLNVYPTYSTCEYIIPQSIIYPIQRASGDNLSRSRWIFRFGSNHHRGSSAYLNPFAKIVRDAQTSSPRPTGRLTEGIPRKDRQSYENSLQTPQRQHRLLQTPKRDKGSTLAPYINLLRGSGANVTPVHQSQLRSHEFQQPTTPQQPSSSPPPIQDQWVEGEVTSAVPSQDKPGLLDSSVSDDNAFEELKGAHETVAEQNKQIQALRYQIITLKNARSTIVREHAQMSRELETMRVKMGENSARIGSLQSQLERSAAATNAKVQELTKMGDVVRVKEEENLHFVERLEQASKEKESFKAAYNQEVVKGEGLTAKVVDANRRIQELVKAYGTLEKNLQELGDSYNAYRRATDDALNDVKQVKILASATANEISKHDTGKLLRDARITLIEVKDELFESQRVNDFYRDKLHVTTTQLAEVTTRVRELETEKGEVWGRTVQSASDNAKLREALVASEERAFESVTRIRSLEEHGIALLAQSAELEAK</sequence>
<dbReference type="EMBL" id="JAACJO010000002">
    <property type="protein sequence ID" value="KAF5361893.1"/>
    <property type="molecule type" value="Genomic_DNA"/>
</dbReference>
<dbReference type="InterPro" id="IPR009880">
    <property type="entry name" value="Glyoxal_oxidase_N"/>
</dbReference>
<feature type="region of interest" description="Disordered" evidence="3">
    <location>
        <begin position="569"/>
        <end position="615"/>
    </location>
</feature>
<evidence type="ECO:0000256" key="1">
    <source>
        <dbReference type="ARBA" id="ARBA00022729"/>
    </source>
</evidence>
<evidence type="ECO:0000256" key="2">
    <source>
        <dbReference type="SAM" id="Coils"/>
    </source>
</evidence>
<dbReference type="Pfam" id="PF09118">
    <property type="entry name" value="GO-like_E_set"/>
    <property type="match status" value="1"/>
</dbReference>
<dbReference type="AlphaFoldDB" id="A0A8H5GBJ8"/>
<evidence type="ECO:0000259" key="4">
    <source>
        <dbReference type="Pfam" id="PF07250"/>
    </source>
</evidence>
<accession>A0A8H5GBJ8</accession>
<evidence type="ECO:0000259" key="5">
    <source>
        <dbReference type="Pfam" id="PF09118"/>
    </source>
</evidence>
<evidence type="ECO:0000313" key="7">
    <source>
        <dbReference type="Proteomes" id="UP000559027"/>
    </source>
</evidence>
<reference evidence="6 7" key="1">
    <citation type="journal article" date="2020" name="ISME J.">
        <title>Uncovering the hidden diversity of litter-decomposition mechanisms in mushroom-forming fungi.</title>
        <authorList>
            <person name="Floudas D."/>
            <person name="Bentzer J."/>
            <person name="Ahren D."/>
            <person name="Johansson T."/>
            <person name="Persson P."/>
            <person name="Tunlid A."/>
        </authorList>
    </citation>
    <scope>NUCLEOTIDE SEQUENCE [LARGE SCALE GENOMIC DNA]</scope>
    <source>
        <strain evidence="6 7">CBS 146.42</strain>
    </source>
</reference>
<dbReference type="InterPro" id="IPR013783">
    <property type="entry name" value="Ig-like_fold"/>
</dbReference>
<proteinExistence type="predicted"/>
<feature type="region of interest" description="Disordered" evidence="3">
    <location>
        <begin position="633"/>
        <end position="663"/>
    </location>
</feature>
<dbReference type="InterPro" id="IPR015202">
    <property type="entry name" value="GO-like_E_set"/>
</dbReference>
<dbReference type="Gene3D" id="2.60.40.10">
    <property type="entry name" value="Immunoglobulins"/>
    <property type="match status" value="1"/>
</dbReference>
<keyword evidence="1" id="KW-0732">Signal</keyword>
<dbReference type="PANTHER" id="PTHR32208:SF21">
    <property type="entry name" value="LOW QUALITY PROTEIN: ALDEHYDE OXIDASE GLOX-LIKE"/>
    <property type="match status" value="1"/>
</dbReference>
<dbReference type="InterPro" id="IPR014756">
    <property type="entry name" value="Ig_E-set"/>
</dbReference>
<gene>
    <name evidence="6" type="ORF">D9756_002032</name>
</gene>
<feature type="domain" description="Glyoxal oxidase N-terminal" evidence="4">
    <location>
        <begin position="109"/>
        <end position="322"/>
    </location>
</feature>
<evidence type="ECO:0000256" key="3">
    <source>
        <dbReference type="SAM" id="MobiDB-lite"/>
    </source>
</evidence>
<feature type="compositionally biased region" description="Low complexity" evidence="3">
    <location>
        <begin position="646"/>
        <end position="655"/>
    </location>
</feature>
<feature type="coiled-coil region" evidence="2">
    <location>
        <begin position="822"/>
        <end position="849"/>
    </location>
</feature>
<dbReference type="OrthoDB" id="2019572at2759"/>
<dbReference type="Gene3D" id="2.130.10.80">
    <property type="entry name" value="Galactose oxidase/kelch, beta-propeller"/>
    <property type="match status" value="2"/>
</dbReference>
<organism evidence="6 7">
    <name type="scientific">Leucocoprinus leucothites</name>
    <dbReference type="NCBI Taxonomy" id="201217"/>
    <lineage>
        <taxon>Eukaryota</taxon>
        <taxon>Fungi</taxon>
        <taxon>Dikarya</taxon>
        <taxon>Basidiomycota</taxon>
        <taxon>Agaricomycotina</taxon>
        <taxon>Agaricomycetes</taxon>
        <taxon>Agaricomycetidae</taxon>
        <taxon>Agaricales</taxon>
        <taxon>Agaricineae</taxon>
        <taxon>Agaricaceae</taxon>
        <taxon>Leucocoprinus</taxon>
    </lineage>
</organism>
<dbReference type="Proteomes" id="UP000559027">
    <property type="component" value="Unassembled WGS sequence"/>
</dbReference>
<dbReference type="CDD" id="cd02851">
    <property type="entry name" value="E_set_GO_C"/>
    <property type="match status" value="1"/>
</dbReference>